<dbReference type="Pfam" id="PF06808">
    <property type="entry name" value="DctM"/>
    <property type="match status" value="1"/>
</dbReference>
<organism evidence="4 5">
    <name type="scientific">Chelativorans petroleitrophicus</name>
    <dbReference type="NCBI Taxonomy" id="2975484"/>
    <lineage>
        <taxon>Bacteria</taxon>
        <taxon>Pseudomonadati</taxon>
        <taxon>Pseudomonadota</taxon>
        <taxon>Alphaproteobacteria</taxon>
        <taxon>Hyphomicrobiales</taxon>
        <taxon>Phyllobacteriaceae</taxon>
        <taxon>Chelativorans</taxon>
    </lineage>
</organism>
<evidence type="ECO:0000259" key="3">
    <source>
        <dbReference type="Pfam" id="PF06808"/>
    </source>
</evidence>
<feature type="transmembrane region" description="Helical" evidence="2">
    <location>
        <begin position="331"/>
        <end position="348"/>
    </location>
</feature>
<feature type="transmembrane region" description="Helical" evidence="2">
    <location>
        <begin position="12"/>
        <end position="32"/>
    </location>
</feature>
<dbReference type="EMBL" id="JAODNV010000011">
    <property type="protein sequence ID" value="MCT8990755.1"/>
    <property type="molecule type" value="Genomic_DNA"/>
</dbReference>
<gene>
    <name evidence="4" type="ORF">NYR54_10695</name>
</gene>
<feature type="transmembrane region" description="Helical" evidence="2">
    <location>
        <begin position="453"/>
        <end position="473"/>
    </location>
</feature>
<keyword evidence="5" id="KW-1185">Reference proteome</keyword>
<keyword evidence="1" id="KW-0997">Cell inner membrane</keyword>
<dbReference type="GO" id="GO:0022857">
    <property type="term" value="F:transmembrane transporter activity"/>
    <property type="evidence" value="ECO:0007669"/>
    <property type="project" value="UniProtKB-UniRule"/>
</dbReference>
<dbReference type="AlphaFoldDB" id="A0A9X3AZU5"/>
<evidence type="ECO:0000313" key="5">
    <source>
        <dbReference type="Proteomes" id="UP001149009"/>
    </source>
</evidence>
<proteinExistence type="predicted"/>
<sequence length="626" mass="66302">MIATCLQRICHAFLLVGGIIWALNLFSVAGISLIEAEWLGPYLGVGIAAAFLGHPYGSKAGALEIVAALAAIASWVWLALNFEFWIVDIAGVTPSKYIPAVVAIVLLMEAVRKVCGLSITLLVWALIAYGLFGYLLEPPLQADRVSLEALAFYLYSDTNAIPGLVLAIIASIVIAFLLLGKLMEVSGATAAFTDLALAFMGHRRGGPAKVAILASAMFGSISSSPVANIMSTGIVTIPLMKRTGFQAHNAAAIEAVASTGGQISPPVMGATAFLMAEFLQIGYGQVVLAALLPAILYYLCLFLQVDAIAARQNLKGLDRSELPRLRPTLKTGWIFIIPLVVLIYLIFWGNTTPGFAALVSSALLLAFAVYTGRLRSREEWARLIFGSGESIVPLVLIAGAAGAVVGIMNISGLGQSLSFVLVRLGENWGLLGMLIVTGLLAIVLGMGMPSTAIYIILAAILAPTLAAMGVSVLAAHFFIFYFGVLSFLTPPVAVSSFVAAGLAETNMWKTGWAGMRFSFVAYLIPFVWVYDPALLMEGSWIATGIVVATTVAAIMIVTRAMSIETVHWRGRVVYIAQWLIAIAVCLSPILLGAESVWAAILAAGGISLWFFAQRERNARAATSAAD</sequence>
<accession>A0A9X3AZU5</accession>
<protein>
    <submittedName>
        <fullName evidence="4">TRAP transporter fused permease subunit</fullName>
    </submittedName>
</protein>
<keyword evidence="1" id="KW-0813">Transport</keyword>
<feature type="transmembrane region" description="Helical" evidence="2">
    <location>
        <begin position="510"/>
        <end position="528"/>
    </location>
</feature>
<evidence type="ECO:0000256" key="1">
    <source>
        <dbReference type="RuleBase" id="RU369079"/>
    </source>
</evidence>
<dbReference type="RefSeq" id="WP_261515648.1">
    <property type="nucleotide sequence ID" value="NZ_JAODNV010000011.1"/>
</dbReference>
<dbReference type="PANTHER" id="PTHR43849:SF2">
    <property type="entry name" value="BLL3936 PROTEIN"/>
    <property type="match status" value="1"/>
</dbReference>
<feature type="transmembrane region" description="Helical" evidence="2">
    <location>
        <begin position="354"/>
        <end position="371"/>
    </location>
</feature>
<evidence type="ECO:0000313" key="4">
    <source>
        <dbReference type="EMBL" id="MCT8990755.1"/>
    </source>
</evidence>
<reference evidence="4" key="1">
    <citation type="submission" date="2022-08" db="EMBL/GenBank/DDBJ databases">
        <title>Chelativorans sichuanense sp. nov., a paraffin oil-degrading bacterium isolated from a mixture of oil-based drill cuttings and paddy soil.</title>
        <authorList>
            <person name="Yu J."/>
            <person name="Liu H."/>
            <person name="Chen Q."/>
        </authorList>
    </citation>
    <scope>NUCLEOTIDE SEQUENCE</scope>
    <source>
        <strain evidence="4">SCAU 2101</strain>
    </source>
</reference>
<feature type="transmembrane region" description="Helical" evidence="2">
    <location>
        <begin position="114"/>
        <end position="136"/>
    </location>
</feature>
<feature type="transmembrane region" description="Helical" evidence="2">
    <location>
        <begin position="38"/>
        <end position="54"/>
    </location>
</feature>
<keyword evidence="2" id="KW-0472">Membrane</keyword>
<feature type="transmembrane region" description="Helical" evidence="2">
    <location>
        <begin position="479"/>
        <end position="503"/>
    </location>
</feature>
<feature type="domain" description="TRAP C4-dicarboxylate transport system permease DctM subunit" evidence="3">
    <location>
        <begin position="103"/>
        <end position="534"/>
    </location>
</feature>
<keyword evidence="2" id="KW-0812">Transmembrane</keyword>
<feature type="transmembrane region" description="Helical" evidence="2">
    <location>
        <begin position="596"/>
        <end position="612"/>
    </location>
</feature>
<feature type="transmembrane region" description="Helical" evidence="2">
    <location>
        <begin position="383"/>
        <end position="408"/>
    </location>
</feature>
<keyword evidence="2" id="KW-1133">Transmembrane helix</keyword>
<dbReference type="Proteomes" id="UP001149009">
    <property type="component" value="Unassembled WGS sequence"/>
</dbReference>
<keyword evidence="1" id="KW-1003">Cell membrane</keyword>
<evidence type="ECO:0000256" key="2">
    <source>
        <dbReference type="SAM" id="Phobius"/>
    </source>
</evidence>
<feature type="transmembrane region" description="Helical" evidence="2">
    <location>
        <begin position="283"/>
        <end position="310"/>
    </location>
</feature>
<feature type="transmembrane region" description="Helical" evidence="2">
    <location>
        <begin position="210"/>
        <end position="230"/>
    </location>
</feature>
<comment type="subcellular location">
    <subcellularLocation>
        <location evidence="1">Cell inner membrane</location>
        <topology evidence="1">Multi-pass membrane protein</topology>
    </subcellularLocation>
</comment>
<dbReference type="NCBIfam" id="TIGR02123">
    <property type="entry name" value="TRAP_fused"/>
    <property type="match status" value="1"/>
</dbReference>
<comment type="function">
    <text evidence="1">Part of the tripartite ATP-independent periplasmic (TRAP) transport system.</text>
</comment>
<feature type="transmembrane region" description="Helical" evidence="2">
    <location>
        <begin position="160"/>
        <end position="179"/>
    </location>
</feature>
<feature type="transmembrane region" description="Helical" evidence="2">
    <location>
        <begin position="572"/>
        <end position="590"/>
    </location>
</feature>
<feature type="transmembrane region" description="Helical" evidence="2">
    <location>
        <begin position="61"/>
        <end position="78"/>
    </location>
</feature>
<name>A0A9X3AZU5_9HYPH</name>
<feature type="transmembrane region" description="Helical" evidence="2">
    <location>
        <begin position="84"/>
        <end position="107"/>
    </location>
</feature>
<dbReference type="InterPro" id="IPR010656">
    <property type="entry name" value="DctM"/>
</dbReference>
<dbReference type="PANTHER" id="PTHR43849">
    <property type="entry name" value="BLL3936 PROTEIN"/>
    <property type="match status" value="1"/>
</dbReference>
<feature type="transmembrane region" description="Helical" evidence="2">
    <location>
        <begin position="540"/>
        <end position="560"/>
    </location>
</feature>
<comment type="caution">
    <text evidence="4">The sequence shown here is derived from an EMBL/GenBank/DDBJ whole genome shotgun (WGS) entry which is preliminary data.</text>
</comment>
<dbReference type="GO" id="GO:0005886">
    <property type="term" value="C:plasma membrane"/>
    <property type="evidence" value="ECO:0007669"/>
    <property type="project" value="UniProtKB-SubCell"/>
</dbReference>
<feature type="transmembrane region" description="Helical" evidence="2">
    <location>
        <begin position="428"/>
        <end position="446"/>
    </location>
</feature>
<dbReference type="InterPro" id="IPR011853">
    <property type="entry name" value="TRAP_DctM-Dct_fused"/>
</dbReference>